<keyword evidence="1" id="KW-0472">Membrane</keyword>
<name>A0A1M6AHI3_9ACTN</name>
<gene>
    <name evidence="2" type="ORF">SAMN02745244_00200</name>
</gene>
<feature type="transmembrane region" description="Helical" evidence="1">
    <location>
        <begin position="98"/>
        <end position="117"/>
    </location>
</feature>
<evidence type="ECO:0000256" key="1">
    <source>
        <dbReference type="SAM" id="Phobius"/>
    </source>
</evidence>
<dbReference type="AlphaFoldDB" id="A0A1M6AHI3"/>
<keyword evidence="3" id="KW-1185">Reference proteome</keyword>
<feature type="transmembrane region" description="Helical" evidence="1">
    <location>
        <begin position="67"/>
        <end position="86"/>
    </location>
</feature>
<feature type="transmembrane region" description="Helical" evidence="1">
    <location>
        <begin position="238"/>
        <end position="259"/>
    </location>
</feature>
<dbReference type="OrthoDB" id="8168962at2"/>
<sequence length="420" mass="45584">MILLHGIASRHDLPLPFWMVVMGGAVVLVATFWVALFAWRSPRFEERCGRPLPRLTAFVDARGVSRALRIVVAAVWLVALIALLFGVDRIDNPVFGFVYVWLWVGLVPASLLLGQVYRRTNPWRLLFSRSGATAPAPYESTVSVLPAALALLVFSYLELIQPGGATLPVLRVFATGWVVWMVVGTLATSQRWIARADPFEAYASTVSRLSPWGRSRDGVIVLLNPLRNLASWKAPRHLAILCSVLLGGTLFDALSNTTWWVRSTQGLGDSAFVVATLALACCVAVVILLFRLGTLPYRNQSMDALAPGLVPLVVGYALSHYSTMLYLEGQRTLFRFSDPVGRGWNLFGMVEASPGTALFGFPMVVALAQVALIVGGHLLGVLVTHDIALRSSPGSVKVHLPLLLVMVAFTVGGLLLMFGG</sequence>
<feature type="transmembrane region" description="Helical" evidence="1">
    <location>
        <begin position="357"/>
        <end position="379"/>
    </location>
</feature>
<feature type="transmembrane region" description="Helical" evidence="1">
    <location>
        <begin position="138"/>
        <end position="157"/>
    </location>
</feature>
<feature type="transmembrane region" description="Helical" evidence="1">
    <location>
        <begin position="304"/>
        <end position="327"/>
    </location>
</feature>
<evidence type="ECO:0000313" key="3">
    <source>
        <dbReference type="Proteomes" id="UP000184512"/>
    </source>
</evidence>
<keyword evidence="1" id="KW-1133">Transmembrane helix</keyword>
<feature type="transmembrane region" description="Helical" evidence="1">
    <location>
        <begin position="271"/>
        <end position="292"/>
    </location>
</feature>
<keyword evidence="1" id="KW-0812">Transmembrane</keyword>
<dbReference type="EMBL" id="FQZG01000004">
    <property type="protein sequence ID" value="SHI35984.1"/>
    <property type="molecule type" value="Genomic_DNA"/>
</dbReference>
<feature type="transmembrane region" description="Helical" evidence="1">
    <location>
        <begin position="169"/>
        <end position="187"/>
    </location>
</feature>
<proteinExistence type="predicted"/>
<protein>
    <submittedName>
        <fullName evidence="2">Uncharacterized protein</fullName>
    </submittedName>
</protein>
<dbReference type="Proteomes" id="UP000184512">
    <property type="component" value="Unassembled WGS sequence"/>
</dbReference>
<dbReference type="RefSeq" id="WP_084189249.1">
    <property type="nucleotide sequence ID" value="NZ_FQZG01000004.1"/>
</dbReference>
<evidence type="ECO:0000313" key="2">
    <source>
        <dbReference type="EMBL" id="SHI35984.1"/>
    </source>
</evidence>
<organism evidence="2 3">
    <name type="scientific">Tessaracoccus bendigoensis DSM 12906</name>
    <dbReference type="NCBI Taxonomy" id="1123357"/>
    <lineage>
        <taxon>Bacteria</taxon>
        <taxon>Bacillati</taxon>
        <taxon>Actinomycetota</taxon>
        <taxon>Actinomycetes</taxon>
        <taxon>Propionibacteriales</taxon>
        <taxon>Propionibacteriaceae</taxon>
        <taxon>Tessaracoccus</taxon>
    </lineage>
</organism>
<feature type="transmembrane region" description="Helical" evidence="1">
    <location>
        <begin position="15"/>
        <end position="39"/>
    </location>
</feature>
<feature type="transmembrane region" description="Helical" evidence="1">
    <location>
        <begin position="400"/>
        <end position="419"/>
    </location>
</feature>
<reference evidence="2 3" key="1">
    <citation type="submission" date="2016-11" db="EMBL/GenBank/DDBJ databases">
        <authorList>
            <person name="Jaros S."/>
            <person name="Januszkiewicz K."/>
            <person name="Wedrychowicz H."/>
        </authorList>
    </citation>
    <scope>NUCLEOTIDE SEQUENCE [LARGE SCALE GENOMIC DNA]</scope>
    <source>
        <strain evidence="2 3">DSM 12906</strain>
    </source>
</reference>
<dbReference type="STRING" id="1123357.SAMN02745244_00200"/>
<accession>A0A1M6AHI3</accession>